<sequence>MRHGKDIGADNENKKGMKYIQRAGTFRTGEGFLALFSFLFS</sequence>
<name>C9MYH2_9FUSO</name>
<comment type="caution">
    <text evidence="1">The sequence shown here is derived from an EMBL/GenBank/DDBJ whole genome shotgun (WGS) entry which is preliminary data.</text>
</comment>
<dbReference type="STRING" id="634994.GCWU000323_01600"/>
<gene>
    <name evidence="1" type="ORF">GCWU000323_01600</name>
</gene>
<evidence type="ECO:0000313" key="1">
    <source>
        <dbReference type="EMBL" id="EEX74552.1"/>
    </source>
</evidence>
<evidence type="ECO:0000313" key="2">
    <source>
        <dbReference type="Proteomes" id="UP000006233"/>
    </source>
</evidence>
<organism evidence="1 2">
    <name type="scientific">Leptotrichia hofstadii F0254</name>
    <dbReference type="NCBI Taxonomy" id="634994"/>
    <lineage>
        <taxon>Bacteria</taxon>
        <taxon>Fusobacteriati</taxon>
        <taxon>Fusobacteriota</taxon>
        <taxon>Fusobacteriia</taxon>
        <taxon>Fusobacteriales</taxon>
        <taxon>Leptotrichiaceae</taxon>
        <taxon>Leptotrichia</taxon>
    </lineage>
</organism>
<accession>C9MYH2</accession>
<dbReference type="AlphaFoldDB" id="C9MYH2"/>
<dbReference type="EMBL" id="ACVB02000010">
    <property type="protein sequence ID" value="EEX74552.1"/>
    <property type="molecule type" value="Genomic_DNA"/>
</dbReference>
<reference evidence="1 2" key="1">
    <citation type="submission" date="2009-09" db="EMBL/GenBank/DDBJ databases">
        <authorList>
            <person name="Weinstock G."/>
            <person name="Sodergren E."/>
            <person name="Clifton S."/>
            <person name="Fulton L."/>
            <person name="Fulton B."/>
            <person name="Courtney L."/>
            <person name="Fronick C."/>
            <person name="Harrison M."/>
            <person name="Strong C."/>
            <person name="Farmer C."/>
            <person name="Delahaunty K."/>
            <person name="Markovic C."/>
            <person name="Hall O."/>
            <person name="Minx P."/>
            <person name="Tomlinson C."/>
            <person name="Mitreva M."/>
            <person name="Nelson J."/>
            <person name="Hou S."/>
            <person name="Wollam A."/>
            <person name="Pepin K.H."/>
            <person name="Johnson M."/>
            <person name="Bhonagiri V."/>
            <person name="Nash W.E."/>
            <person name="Warren W."/>
            <person name="Chinwalla A."/>
            <person name="Mardis E.R."/>
            <person name="Wilson R.K."/>
        </authorList>
    </citation>
    <scope>NUCLEOTIDE SEQUENCE [LARGE SCALE GENOMIC DNA]</scope>
    <source>
        <strain evidence="1 2">F0254</strain>
    </source>
</reference>
<protein>
    <submittedName>
        <fullName evidence="1">Uncharacterized protein</fullName>
    </submittedName>
</protein>
<proteinExistence type="predicted"/>
<dbReference type="HOGENOM" id="CLU_3272214_0_0_0"/>
<dbReference type="Proteomes" id="UP000006233">
    <property type="component" value="Unassembled WGS sequence"/>
</dbReference>